<feature type="non-terminal residue" evidence="1">
    <location>
        <position position="1"/>
    </location>
</feature>
<comment type="caution">
    <text evidence="1">The sequence shown here is derived from an EMBL/GenBank/DDBJ whole genome shotgun (WGS) entry which is preliminary data.</text>
</comment>
<dbReference type="EMBL" id="BARS01006563">
    <property type="protein sequence ID" value="GAF70356.1"/>
    <property type="molecule type" value="Genomic_DNA"/>
</dbReference>
<sequence length="190" mass="21446">LLDSTYSDVSGYLIGPQTFTTNAVGYYQFDNTINVSCPQGQYYIRIDFNGTIDFPGIFMSDYMIHNSSVPIPIDIIAGATINGNYETNIVKDDWYFGDDCYVYGYLTWDNGAAMAGMEINVTIRDGTGFILATQTNFTDGSGFFNLTFTVGNWDDNTEVWVYFFPEDPINFGIPDGYYILTIQQEFFRAP</sequence>
<accession>X0S537</accession>
<gene>
    <name evidence="1" type="ORF">S01H1_12761</name>
</gene>
<organism evidence="1">
    <name type="scientific">marine sediment metagenome</name>
    <dbReference type="NCBI Taxonomy" id="412755"/>
    <lineage>
        <taxon>unclassified sequences</taxon>
        <taxon>metagenomes</taxon>
        <taxon>ecological metagenomes</taxon>
    </lineage>
</organism>
<evidence type="ECO:0000313" key="1">
    <source>
        <dbReference type="EMBL" id="GAF70356.1"/>
    </source>
</evidence>
<reference evidence="1" key="1">
    <citation type="journal article" date="2014" name="Front. Microbiol.">
        <title>High frequency of phylogenetically diverse reductive dehalogenase-homologous genes in deep subseafloor sedimentary metagenomes.</title>
        <authorList>
            <person name="Kawai M."/>
            <person name="Futagami T."/>
            <person name="Toyoda A."/>
            <person name="Takaki Y."/>
            <person name="Nishi S."/>
            <person name="Hori S."/>
            <person name="Arai W."/>
            <person name="Tsubouchi T."/>
            <person name="Morono Y."/>
            <person name="Uchiyama I."/>
            <person name="Ito T."/>
            <person name="Fujiyama A."/>
            <person name="Inagaki F."/>
            <person name="Takami H."/>
        </authorList>
    </citation>
    <scope>NUCLEOTIDE SEQUENCE</scope>
    <source>
        <strain evidence="1">Expedition CK06-06</strain>
    </source>
</reference>
<protein>
    <submittedName>
        <fullName evidence="1">Uncharacterized protein</fullName>
    </submittedName>
</protein>
<proteinExistence type="predicted"/>
<dbReference type="AlphaFoldDB" id="X0S537"/>
<name>X0S537_9ZZZZ</name>